<evidence type="ECO:0000256" key="1">
    <source>
        <dbReference type="SAM" id="Phobius"/>
    </source>
</evidence>
<reference evidence="3" key="1">
    <citation type="submission" date="2018-01" db="EMBL/GenBank/DDBJ databases">
        <title>Draft Genome Sequence of the Radioresistant Bacterium Deinococcus aerius TR0125, Isolated from the Higher Atmosphere above Japan.</title>
        <authorList>
            <person name="Satoh K."/>
            <person name="Arai H."/>
            <person name="Sanzen T."/>
            <person name="Kawaguchi Y."/>
            <person name="Hayashi H."/>
            <person name="Yokobori S."/>
            <person name="Yamagishi A."/>
            <person name="Oono Y."/>
            <person name="Narumi I."/>
        </authorList>
    </citation>
    <scope>NUCLEOTIDE SEQUENCE [LARGE SCALE GENOMIC DNA]</scope>
    <source>
        <strain evidence="3">TR0125</strain>
    </source>
</reference>
<evidence type="ECO:0000313" key="3">
    <source>
        <dbReference type="Proteomes" id="UP000236569"/>
    </source>
</evidence>
<keyword evidence="3" id="KW-1185">Reference proteome</keyword>
<feature type="transmembrane region" description="Helical" evidence="1">
    <location>
        <begin position="410"/>
        <end position="427"/>
    </location>
</feature>
<dbReference type="AlphaFoldDB" id="A0A2I9CWN5"/>
<feature type="transmembrane region" description="Helical" evidence="1">
    <location>
        <begin position="328"/>
        <end position="346"/>
    </location>
</feature>
<proteinExistence type="predicted"/>
<feature type="transmembrane region" description="Helical" evidence="1">
    <location>
        <begin position="366"/>
        <end position="382"/>
    </location>
</feature>
<comment type="caution">
    <text evidence="2">The sequence shown here is derived from an EMBL/GenBank/DDBJ whole genome shotgun (WGS) entry which is preliminary data.</text>
</comment>
<name>A0A2I9CWN5_9DEIO</name>
<feature type="transmembrane region" description="Helical" evidence="1">
    <location>
        <begin position="289"/>
        <end position="307"/>
    </location>
</feature>
<feature type="transmembrane region" description="Helical" evidence="1">
    <location>
        <begin position="205"/>
        <end position="222"/>
    </location>
</feature>
<keyword evidence="1" id="KW-0472">Membrane</keyword>
<feature type="transmembrane region" description="Helical" evidence="1">
    <location>
        <begin position="148"/>
        <end position="171"/>
    </location>
</feature>
<evidence type="ECO:0000313" key="2">
    <source>
        <dbReference type="EMBL" id="GBF06412.1"/>
    </source>
</evidence>
<dbReference type="RefSeq" id="WP_165794194.1">
    <property type="nucleotide sequence ID" value="NZ_BFAG01000008.1"/>
</dbReference>
<feature type="transmembrane region" description="Helical" evidence="1">
    <location>
        <begin position="117"/>
        <end position="136"/>
    </location>
</feature>
<feature type="transmembrane region" description="Helical" evidence="1">
    <location>
        <begin position="228"/>
        <end position="247"/>
    </location>
</feature>
<accession>A0A2I9CWN5</accession>
<keyword evidence="1" id="KW-1133">Transmembrane helix</keyword>
<dbReference type="Proteomes" id="UP000236569">
    <property type="component" value="Unassembled WGS sequence"/>
</dbReference>
<organism evidence="2 3">
    <name type="scientific">Deinococcus aerius</name>
    <dbReference type="NCBI Taxonomy" id="200253"/>
    <lineage>
        <taxon>Bacteria</taxon>
        <taxon>Thermotogati</taxon>
        <taxon>Deinococcota</taxon>
        <taxon>Deinococci</taxon>
        <taxon>Deinococcales</taxon>
        <taxon>Deinococcaceae</taxon>
        <taxon>Deinococcus</taxon>
    </lineage>
</organism>
<dbReference type="EMBL" id="BFAG01000008">
    <property type="protein sequence ID" value="GBF06412.1"/>
    <property type="molecule type" value="Genomic_DNA"/>
</dbReference>
<feature type="transmembrane region" description="Helical" evidence="1">
    <location>
        <begin position="177"/>
        <end position="198"/>
    </location>
</feature>
<feature type="transmembrane region" description="Helical" evidence="1">
    <location>
        <begin position="90"/>
        <end position="111"/>
    </location>
</feature>
<keyword evidence="1" id="KW-0812">Transmembrane</keyword>
<sequence>MTGSVPPVPGLPGRLREVDLRLAPERAHAVDALEIAAYLEADGLSDEQLQGRYGAQGLFQAAELLYAQRGSGQALNRRVRRPAPSFPWRTLLRGPLYLLPGVTGLLVTGTLGPGATAAFVFAAAFGWGHVMLLAALRYAEPLGVPGRALRAALVGGTLVGVLGGALTAGGLAGPGQLALGALVGGVVALASGAAGVLLAFGRMGVFTVAFAAPLLAAGVALTQPSLPAALAALGLLAAMPTYAAWSITRVPGTLPVSWATLTPGLRLAAYGWALAAACVALGTRLGAGALLPLVLSAGGLEAGVWHAQERLQHAAREERDLGALRWRGRLAVILVAAGYALALALGVRLLDDPALGGPGLPPDLPTVIPASGAALLLSAWLANHGRAPLLLAVWTVTALLLTLTSLSPTLLLPLLALSLLALALSALQDPRSYR</sequence>
<protein>
    <submittedName>
        <fullName evidence="2">Uncharacterized protein</fullName>
    </submittedName>
</protein>
<feature type="transmembrane region" description="Helical" evidence="1">
    <location>
        <begin position="387"/>
        <end position="404"/>
    </location>
</feature>
<gene>
    <name evidence="2" type="ORF">DAERI_080203</name>
</gene>